<protein>
    <submittedName>
        <fullName evidence="2">Uncharacterized protein</fullName>
    </submittedName>
</protein>
<comment type="caution">
    <text evidence="2">The sequence shown here is derived from an EMBL/GenBank/DDBJ whole genome shotgun (WGS) entry which is preliminary data.</text>
</comment>
<evidence type="ECO:0000313" key="3">
    <source>
        <dbReference type="Proteomes" id="UP000094527"/>
    </source>
</evidence>
<keyword evidence="3" id="KW-1185">Reference proteome</keyword>
<feature type="compositionally biased region" description="Polar residues" evidence="1">
    <location>
        <begin position="42"/>
        <end position="63"/>
    </location>
</feature>
<dbReference type="AlphaFoldDB" id="A0A1D2NJF7"/>
<feature type="region of interest" description="Disordered" evidence="1">
    <location>
        <begin position="41"/>
        <end position="72"/>
    </location>
</feature>
<name>A0A1D2NJF7_ORCCI</name>
<proteinExistence type="predicted"/>
<dbReference type="Proteomes" id="UP000094527">
    <property type="component" value="Unassembled WGS sequence"/>
</dbReference>
<reference evidence="2 3" key="1">
    <citation type="journal article" date="2016" name="Genome Biol. Evol.">
        <title>Gene Family Evolution Reflects Adaptation to Soil Environmental Stressors in the Genome of the Collembolan Orchesella cincta.</title>
        <authorList>
            <person name="Faddeeva-Vakhrusheva A."/>
            <person name="Derks M.F."/>
            <person name="Anvar S.Y."/>
            <person name="Agamennone V."/>
            <person name="Suring W."/>
            <person name="Smit S."/>
            <person name="van Straalen N.M."/>
            <person name="Roelofs D."/>
        </authorList>
    </citation>
    <scope>NUCLEOTIDE SEQUENCE [LARGE SCALE GENOMIC DNA]</scope>
    <source>
        <tissue evidence="2">Mixed pool</tissue>
    </source>
</reference>
<sequence>MFNFLPPMSKTPKGVSFEEYRNKSWHDVCKMLGDEDDPYRYNNISSQENRSRNNSFKDISNSNETLTKLPPPLEPRECLVASRIRLQILQ</sequence>
<dbReference type="EMBL" id="LJIJ01000024">
    <property type="protein sequence ID" value="ODN05367.1"/>
    <property type="molecule type" value="Genomic_DNA"/>
</dbReference>
<evidence type="ECO:0000256" key="1">
    <source>
        <dbReference type="SAM" id="MobiDB-lite"/>
    </source>
</evidence>
<gene>
    <name evidence="2" type="ORF">Ocin01_01334</name>
</gene>
<organism evidence="2 3">
    <name type="scientific">Orchesella cincta</name>
    <name type="common">Springtail</name>
    <name type="synonym">Podura cincta</name>
    <dbReference type="NCBI Taxonomy" id="48709"/>
    <lineage>
        <taxon>Eukaryota</taxon>
        <taxon>Metazoa</taxon>
        <taxon>Ecdysozoa</taxon>
        <taxon>Arthropoda</taxon>
        <taxon>Hexapoda</taxon>
        <taxon>Collembola</taxon>
        <taxon>Entomobryomorpha</taxon>
        <taxon>Entomobryoidea</taxon>
        <taxon>Orchesellidae</taxon>
        <taxon>Orchesellinae</taxon>
        <taxon>Orchesella</taxon>
    </lineage>
</organism>
<evidence type="ECO:0000313" key="2">
    <source>
        <dbReference type="EMBL" id="ODN05367.1"/>
    </source>
</evidence>
<accession>A0A1D2NJF7</accession>